<keyword evidence="2" id="KW-1133">Transmembrane helix</keyword>
<feature type="region of interest" description="Disordered" evidence="1">
    <location>
        <begin position="219"/>
        <end position="238"/>
    </location>
</feature>
<feature type="non-terminal residue" evidence="3">
    <location>
        <position position="1"/>
    </location>
</feature>
<feature type="compositionally biased region" description="Basic and acidic residues" evidence="1">
    <location>
        <begin position="78"/>
        <end position="93"/>
    </location>
</feature>
<comment type="caution">
    <text evidence="3">The sequence shown here is derived from an EMBL/GenBank/DDBJ whole genome shotgun (WGS) entry which is preliminary data.</text>
</comment>
<sequence length="238" mass="27343">NSSTLAGFTFEKAKIDRIKSWQLLLLSLFVVIGIGALITIYKFGFIPEEFALIKDEKPGAQNNAVHNIIQTPLEQEELEKNRTARPEENRETSLETPAPTSNPLELIDKIEDKPSPLPVTENSAETNEQFESVEPNRKPKEEDPLNKGDTLPAEQIRYKIVFKAIKDVAIRYQVDDRPLMNYRLLQNKIIVMRAQKWIIYQISDLHAVKYRLDKEKGYQHLDTERQKSIRSSSGPAEK</sequence>
<feature type="compositionally biased region" description="Polar residues" evidence="1">
    <location>
        <begin position="120"/>
        <end position="130"/>
    </location>
</feature>
<evidence type="ECO:0000256" key="2">
    <source>
        <dbReference type="SAM" id="Phobius"/>
    </source>
</evidence>
<evidence type="ECO:0000313" key="3">
    <source>
        <dbReference type="EMBL" id="MFC1850229.1"/>
    </source>
</evidence>
<feature type="compositionally biased region" description="Polar residues" evidence="1">
    <location>
        <begin position="229"/>
        <end position="238"/>
    </location>
</feature>
<protein>
    <submittedName>
        <fullName evidence="3">Uncharacterized protein</fullName>
    </submittedName>
</protein>
<evidence type="ECO:0000313" key="4">
    <source>
        <dbReference type="Proteomes" id="UP001594351"/>
    </source>
</evidence>
<feature type="compositionally biased region" description="Polar residues" evidence="1">
    <location>
        <begin position="94"/>
        <end position="103"/>
    </location>
</feature>
<feature type="transmembrane region" description="Helical" evidence="2">
    <location>
        <begin position="21"/>
        <end position="41"/>
    </location>
</feature>
<gene>
    <name evidence="3" type="ORF">ACFL27_08565</name>
</gene>
<proteinExistence type="predicted"/>
<feature type="region of interest" description="Disordered" evidence="1">
    <location>
        <begin position="70"/>
        <end position="150"/>
    </location>
</feature>
<keyword evidence="4" id="KW-1185">Reference proteome</keyword>
<evidence type="ECO:0000256" key="1">
    <source>
        <dbReference type="SAM" id="MobiDB-lite"/>
    </source>
</evidence>
<organism evidence="3 4">
    <name type="scientific">candidate division CSSED10-310 bacterium</name>
    <dbReference type="NCBI Taxonomy" id="2855610"/>
    <lineage>
        <taxon>Bacteria</taxon>
        <taxon>Bacteria division CSSED10-310</taxon>
    </lineage>
</organism>
<accession>A0ABV6YVM6</accession>
<keyword evidence="2" id="KW-0472">Membrane</keyword>
<feature type="compositionally biased region" description="Basic and acidic residues" evidence="1">
    <location>
        <begin position="134"/>
        <end position="146"/>
    </location>
</feature>
<name>A0ABV6YVM6_UNCC1</name>
<reference evidence="3 4" key="1">
    <citation type="submission" date="2024-09" db="EMBL/GenBank/DDBJ databases">
        <title>Laminarin stimulates single cell rates of sulfate reduction while oxygen inhibits transcriptomic activity in coastal marine sediment.</title>
        <authorList>
            <person name="Lindsay M."/>
            <person name="Orcutt B."/>
            <person name="Emerson D."/>
            <person name="Stepanauskas R."/>
            <person name="D'Angelo T."/>
        </authorList>
    </citation>
    <scope>NUCLEOTIDE SEQUENCE [LARGE SCALE GENOMIC DNA]</scope>
    <source>
        <strain evidence="3">SAG AM-311-K15</strain>
    </source>
</reference>
<dbReference type="EMBL" id="JBHPBY010000084">
    <property type="protein sequence ID" value="MFC1850229.1"/>
    <property type="molecule type" value="Genomic_DNA"/>
</dbReference>
<dbReference type="Proteomes" id="UP001594351">
    <property type="component" value="Unassembled WGS sequence"/>
</dbReference>
<keyword evidence="2" id="KW-0812">Transmembrane</keyword>